<evidence type="ECO:0000313" key="4">
    <source>
        <dbReference type="EMBL" id="KAK2173477.1"/>
    </source>
</evidence>
<keyword evidence="5" id="KW-1185">Reference proteome</keyword>
<dbReference type="PANTHER" id="PTHR45638">
    <property type="entry name" value="CYCLIC NUCLEOTIDE-GATED CATION CHANNEL SUBUNIT A"/>
    <property type="match status" value="1"/>
</dbReference>
<gene>
    <name evidence="4" type="ORF">NP493_872g01006</name>
</gene>
<sequence length="458" mass="52571">MRSTQFSRYIDDLTQSIRNSRRHSHRTTISLRNVPLPGFGVLAKNTDYVRSRYILRLETVKNHLKDVHADDDLTRLVVDYYRQLWLRKRGVQDPAIYSALPLTMQAEIAHKTYETMFEQSFLFKDLSPGFLRMVALNIKPILFLKNQVIVRRGDVKRQMVYIHRGVLEVLCEEDDETPVAVLKDGKILGEVGLIIDTPSSATIRSGTDSDLCILEKTDLQDVLKYYPEIRKLMEEVCDQKMQAARKTLAQEEPGSNRLSAIYATQRRKISLFHKLEQELSPRGRMSRPRGRMSRVAPAPGVQELRRRVVEMDDHVELDELSTHQEPSTLHMPTLLQVPSTTLHRRRPTSPVRDARDDPLEPFKSLSRVDTTVRRLSCNYTQALNPTTLDKVRTRSDGLEAVSGLRQSIIPDLHAYGFLSEALHRREDPVTISVDPMMAVLLPFARETRASFTSAYTVR</sequence>
<feature type="region of interest" description="Disordered" evidence="2">
    <location>
        <begin position="339"/>
        <end position="360"/>
    </location>
</feature>
<keyword evidence="1" id="KW-0407">Ion channel</keyword>
<organism evidence="4 5">
    <name type="scientific">Ridgeia piscesae</name>
    <name type="common">Tubeworm</name>
    <dbReference type="NCBI Taxonomy" id="27915"/>
    <lineage>
        <taxon>Eukaryota</taxon>
        <taxon>Metazoa</taxon>
        <taxon>Spiralia</taxon>
        <taxon>Lophotrochozoa</taxon>
        <taxon>Annelida</taxon>
        <taxon>Polychaeta</taxon>
        <taxon>Sedentaria</taxon>
        <taxon>Canalipalpata</taxon>
        <taxon>Sabellida</taxon>
        <taxon>Siboglinidae</taxon>
        <taxon>Ridgeia</taxon>
    </lineage>
</organism>
<proteinExistence type="predicted"/>
<dbReference type="InterPro" id="IPR000595">
    <property type="entry name" value="cNMP-bd_dom"/>
</dbReference>
<dbReference type="CDD" id="cd00038">
    <property type="entry name" value="CAP_ED"/>
    <property type="match status" value="1"/>
</dbReference>
<evidence type="ECO:0000259" key="3">
    <source>
        <dbReference type="PROSITE" id="PS50042"/>
    </source>
</evidence>
<evidence type="ECO:0000256" key="1">
    <source>
        <dbReference type="ARBA" id="ARBA00023286"/>
    </source>
</evidence>
<dbReference type="InterPro" id="IPR014710">
    <property type="entry name" value="RmlC-like_jellyroll"/>
</dbReference>
<dbReference type="PROSITE" id="PS50042">
    <property type="entry name" value="CNMP_BINDING_3"/>
    <property type="match status" value="1"/>
</dbReference>
<dbReference type="GO" id="GO:0005249">
    <property type="term" value="F:voltage-gated potassium channel activity"/>
    <property type="evidence" value="ECO:0007669"/>
    <property type="project" value="TreeGrafter"/>
</dbReference>
<dbReference type="AlphaFoldDB" id="A0AAD9KLQ2"/>
<protein>
    <recommendedName>
        <fullName evidence="3">Cyclic nucleotide-binding domain-containing protein</fullName>
    </recommendedName>
</protein>
<dbReference type="Proteomes" id="UP001209878">
    <property type="component" value="Unassembled WGS sequence"/>
</dbReference>
<accession>A0AAD9KLQ2</accession>
<dbReference type="Gene3D" id="2.60.120.10">
    <property type="entry name" value="Jelly Rolls"/>
    <property type="match status" value="1"/>
</dbReference>
<evidence type="ECO:0000313" key="5">
    <source>
        <dbReference type="Proteomes" id="UP001209878"/>
    </source>
</evidence>
<dbReference type="SMART" id="SM00100">
    <property type="entry name" value="cNMP"/>
    <property type="match status" value="1"/>
</dbReference>
<dbReference type="GO" id="GO:0005221">
    <property type="term" value="F:intracellularly cyclic nucleotide-activated monoatomic cation channel activity"/>
    <property type="evidence" value="ECO:0007669"/>
    <property type="project" value="InterPro"/>
</dbReference>
<dbReference type="EMBL" id="JAODUO010000872">
    <property type="protein sequence ID" value="KAK2173477.1"/>
    <property type="molecule type" value="Genomic_DNA"/>
</dbReference>
<dbReference type="InterPro" id="IPR050866">
    <property type="entry name" value="CNG_cation_channel"/>
</dbReference>
<feature type="domain" description="Cyclic nucleotide-binding" evidence="3">
    <location>
        <begin position="122"/>
        <end position="240"/>
    </location>
</feature>
<keyword evidence="1" id="KW-1071">Ligand-gated ion channel</keyword>
<name>A0AAD9KLQ2_RIDPI</name>
<reference evidence="4" key="1">
    <citation type="journal article" date="2023" name="Mol. Biol. Evol.">
        <title>Third-Generation Sequencing Reveals the Adaptive Role of the Epigenome in Three Deep-Sea Polychaetes.</title>
        <authorList>
            <person name="Perez M."/>
            <person name="Aroh O."/>
            <person name="Sun Y."/>
            <person name="Lan Y."/>
            <person name="Juniper S.K."/>
            <person name="Young C.R."/>
            <person name="Angers B."/>
            <person name="Qian P.Y."/>
        </authorList>
    </citation>
    <scope>NUCLEOTIDE SEQUENCE</scope>
    <source>
        <strain evidence="4">R07B-5</strain>
    </source>
</reference>
<keyword evidence="1" id="KW-0406">Ion transport</keyword>
<dbReference type="SUPFAM" id="SSF51206">
    <property type="entry name" value="cAMP-binding domain-like"/>
    <property type="match status" value="1"/>
</dbReference>
<comment type="caution">
    <text evidence="4">The sequence shown here is derived from an EMBL/GenBank/DDBJ whole genome shotgun (WGS) entry which is preliminary data.</text>
</comment>
<keyword evidence="1" id="KW-0813">Transport</keyword>
<dbReference type="GO" id="GO:0044877">
    <property type="term" value="F:protein-containing complex binding"/>
    <property type="evidence" value="ECO:0007669"/>
    <property type="project" value="TreeGrafter"/>
</dbReference>
<dbReference type="InterPro" id="IPR018490">
    <property type="entry name" value="cNMP-bd_dom_sf"/>
</dbReference>
<dbReference type="Gene3D" id="1.10.287.630">
    <property type="entry name" value="Helix hairpin bin"/>
    <property type="match status" value="1"/>
</dbReference>
<dbReference type="Pfam" id="PF00027">
    <property type="entry name" value="cNMP_binding"/>
    <property type="match status" value="1"/>
</dbReference>
<evidence type="ECO:0000256" key="2">
    <source>
        <dbReference type="SAM" id="MobiDB-lite"/>
    </source>
</evidence>
<dbReference type="PANTHER" id="PTHR45638:SF19">
    <property type="entry name" value="CYCLIC NUCLEOTIDE-BINDING DOMAIN-CONTAINING PROTEIN"/>
    <property type="match status" value="1"/>
</dbReference>